<dbReference type="InterPro" id="IPR011032">
    <property type="entry name" value="GroES-like_sf"/>
</dbReference>
<dbReference type="GO" id="GO:0004312">
    <property type="term" value="F:fatty acid synthase activity"/>
    <property type="evidence" value="ECO:0007669"/>
    <property type="project" value="TreeGrafter"/>
</dbReference>
<dbReference type="Gene3D" id="3.90.180.10">
    <property type="entry name" value="Medium-chain alcohol dehydrogenases, catalytic domain"/>
    <property type="match status" value="1"/>
</dbReference>
<dbReference type="SUPFAM" id="SSF47336">
    <property type="entry name" value="ACP-like"/>
    <property type="match status" value="1"/>
</dbReference>
<dbReference type="Pfam" id="PF02801">
    <property type="entry name" value="Ketoacyl-synt_C"/>
    <property type="match status" value="1"/>
</dbReference>
<protein>
    <recommendedName>
        <fullName evidence="14">Polyketide synthase</fullName>
    </recommendedName>
</protein>
<dbReference type="InterPro" id="IPR016039">
    <property type="entry name" value="Thiolase-like"/>
</dbReference>
<feature type="active site" description="Proton donor; for dehydratase activity" evidence="5">
    <location>
        <position position="1223"/>
    </location>
</feature>
<dbReference type="SUPFAM" id="SSF52151">
    <property type="entry name" value="FabD/lysophospholipase-like"/>
    <property type="match status" value="1"/>
</dbReference>
<dbReference type="InterPro" id="IPR014030">
    <property type="entry name" value="Ketoacyl_synth_N"/>
</dbReference>
<dbReference type="GO" id="GO:0008757">
    <property type="term" value="F:S-adenosylmethionine-dependent methyltransferase activity"/>
    <property type="evidence" value="ECO:0007669"/>
    <property type="project" value="InterPro"/>
</dbReference>
<keyword evidence="2" id="KW-0597">Phosphoprotein</keyword>
<dbReference type="InterPro" id="IPR020807">
    <property type="entry name" value="PKS_DH"/>
</dbReference>
<evidence type="ECO:0000259" key="8">
    <source>
        <dbReference type="PROSITE" id="PS52004"/>
    </source>
</evidence>
<accession>A0A8H6PK61</accession>
<evidence type="ECO:0000256" key="5">
    <source>
        <dbReference type="PROSITE-ProRule" id="PRU01363"/>
    </source>
</evidence>
<dbReference type="Pfam" id="PF14765">
    <property type="entry name" value="PS-DH"/>
    <property type="match status" value="1"/>
</dbReference>
<dbReference type="SUPFAM" id="SSF55048">
    <property type="entry name" value="Probable ACP-binding domain of malonyl-CoA ACP transacylase"/>
    <property type="match status" value="1"/>
</dbReference>
<reference evidence="11" key="1">
    <citation type="submission" date="2020-06" db="EMBL/GenBank/DDBJ databases">
        <title>Draft genome sequences of strains closely related to Aspergillus parafelis and Aspergillus hiratsukae.</title>
        <authorList>
            <person name="Dos Santos R.A.C."/>
            <person name="Rivero-Menendez O."/>
            <person name="Steenwyk J.L."/>
            <person name="Mead M.E."/>
            <person name="Goldman G.H."/>
            <person name="Alastruey-Izquierdo A."/>
            <person name="Rokas A."/>
        </authorList>
    </citation>
    <scope>NUCLEOTIDE SEQUENCE</scope>
    <source>
        <strain evidence="10">CNM-CM5793</strain>
        <strain evidence="11">CNM-CM6106</strain>
    </source>
</reference>
<dbReference type="InterPro" id="IPR049552">
    <property type="entry name" value="PKS_DH_N"/>
</dbReference>
<dbReference type="GO" id="GO:0016491">
    <property type="term" value="F:oxidoreductase activity"/>
    <property type="evidence" value="ECO:0007669"/>
    <property type="project" value="InterPro"/>
</dbReference>
<dbReference type="Pfam" id="PF00109">
    <property type="entry name" value="ketoacyl-synt"/>
    <property type="match status" value="1"/>
</dbReference>
<dbReference type="InterPro" id="IPR050091">
    <property type="entry name" value="PKS_NRPS_Biosynth_Enz"/>
</dbReference>
<feature type="domain" description="Ketosynthase family 3 (KS3)" evidence="8">
    <location>
        <begin position="36"/>
        <end position="468"/>
    </location>
</feature>
<comment type="caution">
    <text evidence="11">The sequence shown here is derived from an EMBL/GenBank/DDBJ whole genome shotgun (WGS) entry which is preliminary data.</text>
</comment>
<dbReference type="SMART" id="SM00827">
    <property type="entry name" value="PKS_AT"/>
    <property type="match status" value="1"/>
</dbReference>
<evidence type="ECO:0008006" key="14">
    <source>
        <dbReference type="Google" id="ProtNLM"/>
    </source>
</evidence>
<name>A0A8H6PK61_9EURO</name>
<feature type="region of interest" description="C-terminal hotdog fold" evidence="5">
    <location>
        <begin position="1158"/>
        <end position="1307"/>
    </location>
</feature>
<dbReference type="CDD" id="cd05195">
    <property type="entry name" value="enoyl_red"/>
    <property type="match status" value="1"/>
</dbReference>
<organism evidence="11 13">
    <name type="scientific">Aspergillus hiratsukae</name>
    <dbReference type="NCBI Taxonomy" id="1194566"/>
    <lineage>
        <taxon>Eukaryota</taxon>
        <taxon>Fungi</taxon>
        <taxon>Dikarya</taxon>
        <taxon>Ascomycota</taxon>
        <taxon>Pezizomycotina</taxon>
        <taxon>Eurotiomycetes</taxon>
        <taxon>Eurotiomycetidae</taxon>
        <taxon>Eurotiales</taxon>
        <taxon>Aspergillaceae</taxon>
        <taxon>Aspergillus</taxon>
        <taxon>Aspergillus subgen. Fumigati</taxon>
    </lineage>
</organism>
<dbReference type="InterPro" id="IPR016035">
    <property type="entry name" value="Acyl_Trfase/lysoPLipase"/>
</dbReference>
<dbReference type="EMBL" id="JACBAD010002122">
    <property type="protein sequence ID" value="KAF7114678.1"/>
    <property type="molecule type" value="Genomic_DNA"/>
</dbReference>
<dbReference type="InterPro" id="IPR032821">
    <property type="entry name" value="PKS_assoc"/>
</dbReference>
<dbReference type="InterPro" id="IPR049551">
    <property type="entry name" value="PKS_DH_C"/>
</dbReference>
<dbReference type="Pfam" id="PF08241">
    <property type="entry name" value="Methyltransf_11"/>
    <property type="match status" value="1"/>
</dbReference>
<dbReference type="GO" id="GO:0044550">
    <property type="term" value="P:secondary metabolite biosynthetic process"/>
    <property type="evidence" value="ECO:0007669"/>
    <property type="project" value="TreeGrafter"/>
</dbReference>
<dbReference type="Pfam" id="PF21089">
    <property type="entry name" value="PKS_DH_N"/>
    <property type="match status" value="1"/>
</dbReference>
<dbReference type="InterPro" id="IPR029063">
    <property type="entry name" value="SAM-dependent_MTases_sf"/>
</dbReference>
<dbReference type="InterPro" id="IPR020806">
    <property type="entry name" value="PKS_PP-bd"/>
</dbReference>
<dbReference type="PANTHER" id="PTHR43775:SF29">
    <property type="entry name" value="ASPERFURANONE POLYKETIDE SYNTHASE AFOG-RELATED"/>
    <property type="match status" value="1"/>
</dbReference>
<dbReference type="InterPro" id="IPR042104">
    <property type="entry name" value="PKS_dehydratase_sf"/>
</dbReference>
<feature type="domain" description="Carrier" evidence="7">
    <location>
        <begin position="2480"/>
        <end position="2557"/>
    </location>
</feature>
<dbReference type="Gene3D" id="3.40.50.720">
    <property type="entry name" value="NAD(P)-binding Rossmann-like Domain"/>
    <property type="match status" value="2"/>
</dbReference>
<dbReference type="PROSITE" id="PS50075">
    <property type="entry name" value="CARRIER"/>
    <property type="match status" value="1"/>
</dbReference>
<feature type="region of interest" description="N-terminal hotdog fold" evidence="5">
    <location>
        <begin position="1005"/>
        <end position="1141"/>
    </location>
</feature>
<dbReference type="Pfam" id="PF16197">
    <property type="entry name" value="KAsynt_C_assoc"/>
    <property type="match status" value="1"/>
</dbReference>
<evidence type="ECO:0000256" key="3">
    <source>
        <dbReference type="ARBA" id="ARBA00022679"/>
    </source>
</evidence>
<feature type="region of interest" description="Disordered" evidence="6">
    <location>
        <begin position="1"/>
        <end position="30"/>
    </location>
</feature>
<dbReference type="Gene3D" id="1.10.1200.10">
    <property type="entry name" value="ACP-like"/>
    <property type="match status" value="1"/>
</dbReference>
<dbReference type="SMART" id="SM00822">
    <property type="entry name" value="PKS_KR"/>
    <property type="match status" value="1"/>
</dbReference>
<evidence type="ECO:0000259" key="7">
    <source>
        <dbReference type="PROSITE" id="PS50075"/>
    </source>
</evidence>
<dbReference type="Pfam" id="PF23114">
    <property type="entry name" value="NAD-bd_HRPKS_sdrA"/>
    <property type="match status" value="1"/>
</dbReference>
<dbReference type="SMART" id="SM00826">
    <property type="entry name" value="PKS_DH"/>
    <property type="match status" value="1"/>
</dbReference>
<dbReference type="SUPFAM" id="SSF50129">
    <property type="entry name" value="GroES-like"/>
    <property type="match status" value="1"/>
</dbReference>
<dbReference type="SUPFAM" id="SSF53901">
    <property type="entry name" value="Thiolase-like"/>
    <property type="match status" value="1"/>
</dbReference>
<dbReference type="Proteomes" id="UP000630445">
    <property type="component" value="Unassembled WGS sequence"/>
</dbReference>
<gene>
    <name evidence="10" type="ORF">CNMCM5793_009629</name>
    <name evidence="11" type="ORF">CNMCM6106_009290</name>
</gene>
<dbReference type="OrthoDB" id="329835at2759"/>
<evidence type="ECO:0000313" key="10">
    <source>
        <dbReference type="EMBL" id="KAF7114678.1"/>
    </source>
</evidence>
<dbReference type="Gene3D" id="3.40.366.10">
    <property type="entry name" value="Malonyl-Coenzyme A Acyl Carrier Protein, domain 2"/>
    <property type="match status" value="1"/>
</dbReference>
<dbReference type="InterPro" id="IPR049900">
    <property type="entry name" value="PKS_mFAS_DH"/>
</dbReference>
<evidence type="ECO:0000256" key="2">
    <source>
        <dbReference type="ARBA" id="ARBA00022553"/>
    </source>
</evidence>
<proteinExistence type="predicted"/>
<dbReference type="EMBL" id="JACBAF010002313">
    <property type="protein sequence ID" value="KAF7156225.1"/>
    <property type="molecule type" value="Genomic_DNA"/>
</dbReference>
<evidence type="ECO:0000259" key="9">
    <source>
        <dbReference type="PROSITE" id="PS52019"/>
    </source>
</evidence>
<evidence type="ECO:0000256" key="4">
    <source>
        <dbReference type="ARBA" id="ARBA00023268"/>
    </source>
</evidence>
<dbReference type="SMART" id="SM00823">
    <property type="entry name" value="PKS_PP"/>
    <property type="match status" value="1"/>
</dbReference>
<dbReference type="CDD" id="cd00833">
    <property type="entry name" value="PKS"/>
    <property type="match status" value="1"/>
</dbReference>
<dbReference type="InterPro" id="IPR020843">
    <property type="entry name" value="ER"/>
</dbReference>
<dbReference type="InterPro" id="IPR036736">
    <property type="entry name" value="ACP-like_sf"/>
</dbReference>
<dbReference type="PROSITE" id="PS52004">
    <property type="entry name" value="KS3_2"/>
    <property type="match status" value="1"/>
</dbReference>
<dbReference type="SUPFAM" id="SSF51735">
    <property type="entry name" value="NAD(P)-binding Rossmann-fold domains"/>
    <property type="match status" value="2"/>
</dbReference>
<keyword evidence="1" id="KW-0596">Phosphopantetheine</keyword>
<evidence type="ECO:0000313" key="12">
    <source>
        <dbReference type="Proteomes" id="UP000630445"/>
    </source>
</evidence>
<dbReference type="Pfam" id="PF08659">
    <property type="entry name" value="KR"/>
    <property type="match status" value="1"/>
</dbReference>
<dbReference type="PROSITE" id="PS52019">
    <property type="entry name" value="PKS_MFAS_DH"/>
    <property type="match status" value="1"/>
</dbReference>
<dbReference type="Gene3D" id="3.10.129.110">
    <property type="entry name" value="Polyketide synthase dehydratase"/>
    <property type="match status" value="1"/>
</dbReference>
<dbReference type="InterPro" id="IPR009081">
    <property type="entry name" value="PP-bd_ACP"/>
</dbReference>
<dbReference type="PANTHER" id="PTHR43775">
    <property type="entry name" value="FATTY ACID SYNTHASE"/>
    <property type="match status" value="1"/>
</dbReference>
<dbReference type="InterPro" id="IPR056501">
    <property type="entry name" value="NAD-bd_HRPKS_sdrA"/>
</dbReference>
<dbReference type="InterPro" id="IPR001227">
    <property type="entry name" value="Ac_transferase_dom_sf"/>
</dbReference>
<dbReference type="InterPro" id="IPR016036">
    <property type="entry name" value="Malonyl_transacylase_ACP-bd"/>
</dbReference>
<dbReference type="InterPro" id="IPR013968">
    <property type="entry name" value="PKS_KR"/>
</dbReference>
<dbReference type="SMART" id="SM00829">
    <property type="entry name" value="PKS_ER"/>
    <property type="match status" value="1"/>
</dbReference>
<dbReference type="Pfam" id="PF00550">
    <property type="entry name" value="PP-binding"/>
    <property type="match status" value="1"/>
</dbReference>
<keyword evidence="3" id="KW-0808">Transferase</keyword>
<dbReference type="SMART" id="SM00825">
    <property type="entry name" value="PKS_KS"/>
    <property type="match status" value="1"/>
</dbReference>
<dbReference type="GO" id="GO:0031177">
    <property type="term" value="F:phosphopantetheine binding"/>
    <property type="evidence" value="ECO:0007669"/>
    <property type="project" value="InterPro"/>
</dbReference>
<dbReference type="Proteomes" id="UP000662466">
    <property type="component" value="Unassembled WGS sequence"/>
</dbReference>
<dbReference type="Pfam" id="PF00698">
    <property type="entry name" value="Acyl_transf_1"/>
    <property type="match status" value="1"/>
</dbReference>
<keyword evidence="12" id="KW-1185">Reference proteome</keyword>
<dbReference type="InterPro" id="IPR013216">
    <property type="entry name" value="Methyltransf_11"/>
</dbReference>
<evidence type="ECO:0000313" key="11">
    <source>
        <dbReference type="EMBL" id="KAF7156225.1"/>
    </source>
</evidence>
<dbReference type="GO" id="GO:0006633">
    <property type="term" value="P:fatty acid biosynthetic process"/>
    <property type="evidence" value="ECO:0007669"/>
    <property type="project" value="TreeGrafter"/>
</dbReference>
<dbReference type="SUPFAM" id="SSF53335">
    <property type="entry name" value="S-adenosyl-L-methionine-dependent methyltransferases"/>
    <property type="match status" value="1"/>
</dbReference>
<dbReference type="Gene3D" id="3.40.47.10">
    <property type="match status" value="1"/>
</dbReference>
<evidence type="ECO:0000256" key="6">
    <source>
        <dbReference type="SAM" id="MobiDB-lite"/>
    </source>
</evidence>
<dbReference type="InterPro" id="IPR057326">
    <property type="entry name" value="KR_dom"/>
</dbReference>
<evidence type="ECO:0000313" key="13">
    <source>
        <dbReference type="Proteomes" id="UP000662466"/>
    </source>
</evidence>
<sequence>MAINSFEGPGERVQLPSSPSNTRIEDEASHSFDDTSMPIAIVGMGFRGPGDAINVEKLWKMILEGREAWNQIPESRWNSQAFYHPDHARHGTINVQGGHFLKEDVSLFDAPFFNMTSDEAAAMDPQQRLLLEVTYEGLENAGITLPKIMGSQTSCFVGSFNADYTDLLLRDPDAIPMYQCTNAGQSRAMMANRVSYFFDLKGPSVTVDTACSGSLVALHLACQTLRTGDAAMAIAAGVNVILSHEFMSTMTMMKFLSPEGRCYTFDEKANGYARGEGIGCLILKPLKHAIRDNDPIRAVIRGSGSNQDGRTPGITLPSGASQEALIRHVYSMAGLHPHDTEFVETHGTGTQAGDPIETGALARVFCADRDSEKPLRIGSIKTNVGHLEGTSGVAGVIKAVLMLENRTFLPNRNFNSLNPRILLDEWKLKAWFPNIQLDSEPWETTGPHRVSVNSFGYGGSNAHVILEDAYGYLQSHGLQELVGKPRTPFLRKPLESSHTPNGHHNQSPIRTRLFMLSGFDDQSIAKQIENMKVYLLERQSIADDEFMSDLAFTLNQRRTVLMCRAAATGDSATNVIKALEGSIKVRKATRKPVVGFVFTGQGAQWCGMGRELVEAYPVFRQSMERIDAHLTRLGAPFSAIGEILENQDASRLNHPLHSQTICTALQIALVDLLSSWNIQPDSVTGHSSGEIAAAYAIGALSVEDAISVAYYRGVAASKLSHNEEVKGGMLAAGLSPAQIEPFLDTLKTGKAIVACINSPSSVTVSGDVEAIEELEKVLKEKEFFCRRLVVDVAYHSHHMELVGGEYLDLISNIRPRIGSKSGKHPVSFFSSVIGAEVRASDLGPQYWTRNLLGQVKFVDAVRALCFETSTQKSTFAAPNNKRNRRPNGTRKVNVDVLLEVGPHAALSGPIRQILKDDNKLDAAGIQYASVLTRKVDSFTTALEVAGTLACMGYYVNFSAINDPLDESRDTYVMVDLPSYAWNHSRSYWAESRISTTFRKRKHPRTDLLGALDRMSCPFEPRWRNFVRVSEIPWLKDHKIQSNIVYPAAGYIAMAIEAASQHLPEGEANKDMSAFILRDVEIKAALVIQEHTAAEVMTSLRACQGGSKNSELFYEFNIYSVTADNRWTEHCRGIVGVHDMSLDTEYETGSQKREKASDLSVIDISAFYEKLASIGLEYGPCFANLSHANRADNMCFAEVTIPDTAAVMPMNFQYPYLIHPCTLDSIFHTVFVQTDFGDDPAIPVHIDELCVSKCTERSPSTKMHIETHIDKRTRKGIVASIMVMNSNDTIAMSIKGLRCKNLENSAPKDTINPTDRLGYMLTWKADPDLLSRQDLSTILTENDHENGEFAKRTSLESCASYYIRKAIQDLESVDEEELHPDRRRQLEFFVNGTQRLVPSSDTNGADIHAVSGCGPEGRLLTTIGERLSTVLKDPKFSTIEMDPSVWEQYWDSIRSTPVYDKLASYVELVGYKNPMISILEVEGTFGTSSQGHLERLLSNNGQGPICSDYTITHQVPSIPEHFAPVLANWSQLLKPKKLDLNQSPATQDFPNYEYDVVLVPLGLCTVPSKLQALRNIHTLLKPQGHLIIVDPVAQHANLVQSVIFANSPGCWSEGRFGYTLADWNVALSAAGFSEARATSTSRGPSLIISRPLHKQSISKRSILIISEDDDNGIDLSALQDGLGPLSSDIEIANFTHAKPEGRVCIILSGLSRPLIADPTPEELEVLKRIFLKASGVLWVTRGAAISPVTPDGALATGFVRTSRSESGIERIVTLDLDGQNTLSSHRAAEVIGTVVRERILADGNAQSDTEYAERNGVLLISRVVENQAFDSSLAASHETQTTSLGKFHQKDRFLKATIPDASQADEVLFVDDSRMNALPADHIRIQTHAVCIDKQAANALEEQDTSQEPAMSFGASGIVQSVGEAVHDFAPGDRVACLAQGVVANYQQEQALAFQKLPSDLSFEAAAALPAAYCTALYALQNLGRVVAADRVLVYGATGTAGQALADLCLHTVADVLFVVRAEKEKHSLGSTVAVPDDRIIVDEDGAHVRRLLRMKQHQPFDVVINFDSSGNEMIQMLCRLLGTGGRFIHLYRENPANQGTWTIPQLENDISFATLDINKLLRDKPASLYRTLGEVMLMFRAGHIRGSNPLATYSISHMLGALNALKSEDTDSIVIAAQPEDVVKVITPKPQASLLDPDASYILVGGLGGIGRATAFWMADNGARTLIFVNRSGLASAAAQETERDLKKKGVRVIVHACDISDSNQVERMVSELAWNAPPIRGVIQAAMVLRDIHIEKMTIDDYLSVLRPKYAGTWNLHRHLPDNLDFFVMLSSISGVIGNATQAAYAAGSTFLDAFAAYRSSLGLPAVSLDLGVITDVGYLAGNRDLAAKMAQQGFHGTDTATLMSLIAASIRAPFGEGGTTQIITGLGEWKEGQSLSNFDAPLFAHFRRRFQQKSGEDQSDEFIGKLRENLRDVNNLEEASGLVYGALSGKLAAHLSVPIESIDASHPITEYGIDSHMAVELRNWVSKTMESTVPILDILASSTLLDLAGKIASKSRLVHVEE</sequence>
<dbReference type="InterPro" id="IPR020841">
    <property type="entry name" value="PKS_Beta-ketoAc_synthase_dom"/>
</dbReference>
<evidence type="ECO:0000256" key="1">
    <source>
        <dbReference type="ARBA" id="ARBA00022450"/>
    </source>
</evidence>
<dbReference type="InterPro" id="IPR014043">
    <property type="entry name" value="Acyl_transferase_dom"/>
</dbReference>
<dbReference type="InterPro" id="IPR036291">
    <property type="entry name" value="NAD(P)-bd_dom_sf"/>
</dbReference>
<dbReference type="Gene3D" id="3.40.50.150">
    <property type="entry name" value="Vaccinia Virus protein VP39"/>
    <property type="match status" value="1"/>
</dbReference>
<keyword evidence="4" id="KW-0511">Multifunctional enzyme</keyword>
<feature type="active site" description="Proton acceptor; for dehydratase activity" evidence="5">
    <location>
        <position position="1037"/>
    </location>
</feature>
<feature type="domain" description="PKS/mFAS DH" evidence="9">
    <location>
        <begin position="1005"/>
        <end position="1307"/>
    </location>
</feature>
<dbReference type="InterPro" id="IPR014031">
    <property type="entry name" value="Ketoacyl_synth_C"/>
</dbReference>